<dbReference type="InterPro" id="IPR041715">
    <property type="entry name" value="HisRS-like_core"/>
</dbReference>
<proteinExistence type="inferred from homology"/>
<dbReference type="Pfam" id="PF13393">
    <property type="entry name" value="tRNA-synt_His"/>
    <property type="match status" value="1"/>
</dbReference>
<evidence type="ECO:0000256" key="2">
    <source>
        <dbReference type="ARBA" id="ARBA00004667"/>
    </source>
</evidence>
<sequence length="430" mass="47701">MPKHSTTNSNAEHQMDAKHIQQNWLLPDGVADVLFTDAQKQESLRDALLFVLTAHGYRLVSPPLIEYTESLLNNADEDLKRQTFKFIDQLNGRLMGLRADITPQILRIDSKYGKGISRYCYVGQVVKTLPTGLFGLRTPLQLGAEIFGVDDIRAELELIDLLAALVDEIGLDRETLHVDIGHVAIFDRLCQLHDVSSKDADELIGIYHKKAMPELAKWCQNIGQSLSSPSDATDFLVLAKHTLSSDRTPNAEALLSKLSDKARQDDDIIQAANELATLAAHIRAVGMSVSIDVTELSGYHYHTGVVFDVYLSNRTTQTQALVRGGRFDGISTQGVARGATGFSMDINRLLEFVELEEDTVIWVDYHDLQNADSDTKANLAAQIKTLQSEGCIVIKPLTVDDKPDQIDGILHWDTDQDKPVWAVRLVGDEC</sequence>
<dbReference type="GO" id="GO:0006427">
    <property type="term" value="P:histidyl-tRNA aminoacylation"/>
    <property type="evidence" value="ECO:0007669"/>
    <property type="project" value="TreeGrafter"/>
</dbReference>
<dbReference type="AlphaFoldDB" id="A0A1S9ZII3"/>
<dbReference type="HAMAP" id="MF_00125">
    <property type="entry name" value="HisZ"/>
    <property type="match status" value="1"/>
</dbReference>
<dbReference type="GO" id="GO:0004821">
    <property type="term" value="F:histidine-tRNA ligase activity"/>
    <property type="evidence" value="ECO:0007669"/>
    <property type="project" value="TreeGrafter"/>
</dbReference>
<comment type="pathway">
    <text evidence="2 8">Amino-acid biosynthesis; L-histidine biosynthesis; L-histidine from 5-phospho-alpha-D-ribose 1-diphosphate: step 1/9.</text>
</comment>
<dbReference type="EMBL" id="MUXT01000008">
    <property type="protein sequence ID" value="OOR83200.1"/>
    <property type="molecule type" value="Genomic_DNA"/>
</dbReference>
<protein>
    <recommendedName>
        <fullName evidence="5 8">ATP phosphoribosyltransferase regulatory subunit</fullName>
    </recommendedName>
</protein>
<organism evidence="10 11">
    <name type="scientific">Moraxella canis</name>
    <dbReference type="NCBI Taxonomy" id="90239"/>
    <lineage>
        <taxon>Bacteria</taxon>
        <taxon>Pseudomonadati</taxon>
        <taxon>Pseudomonadota</taxon>
        <taxon>Gammaproteobacteria</taxon>
        <taxon>Moraxellales</taxon>
        <taxon>Moraxellaceae</taxon>
        <taxon>Moraxella</taxon>
    </lineage>
</organism>
<dbReference type="GO" id="GO:0016757">
    <property type="term" value="F:glycosyltransferase activity"/>
    <property type="evidence" value="ECO:0007669"/>
    <property type="project" value="UniProtKB-KW"/>
</dbReference>
<dbReference type="GO" id="GO:0000105">
    <property type="term" value="P:L-histidine biosynthetic process"/>
    <property type="evidence" value="ECO:0007669"/>
    <property type="project" value="UniProtKB-UniRule"/>
</dbReference>
<comment type="function">
    <text evidence="7 8">Required for the first step of histidine biosynthesis. May allow the feedback regulation of ATP phosphoribosyltransferase activity by histidine.</text>
</comment>
<evidence type="ECO:0000256" key="4">
    <source>
        <dbReference type="ARBA" id="ARBA00011496"/>
    </source>
</evidence>
<comment type="miscellaneous">
    <text evidence="8">This function is generally fulfilled by the C-terminal part of HisG, which is missing in some bacteria such as this one.</text>
</comment>
<gene>
    <name evidence="8" type="primary">hisZ</name>
    <name evidence="10" type="ORF">B0180_06410</name>
</gene>
<keyword evidence="8" id="KW-0368">Histidine biosynthesis</keyword>
<comment type="subunit">
    <text evidence="4 8">Heteromultimer composed of HisG and HisZ subunits.</text>
</comment>
<dbReference type="InterPro" id="IPR004517">
    <property type="entry name" value="HisZ"/>
</dbReference>
<comment type="caution">
    <text evidence="10">The sequence shown here is derived from an EMBL/GenBank/DDBJ whole genome shotgun (WGS) entry which is preliminary data.</text>
</comment>
<evidence type="ECO:0000256" key="6">
    <source>
        <dbReference type="ARBA" id="ARBA00022490"/>
    </source>
</evidence>
<dbReference type="NCBIfam" id="NF009086">
    <property type="entry name" value="PRK12421.1"/>
    <property type="match status" value="1"/>
</dbReference>
<keyword evidence="10" id="KW-0808">Transferase</keyword>
<dbReference type="InterPro" id="IPR045864">
    <property type="entry name" value="aa-tRNA-synth_II/BPL/LPL"/>
</dbReference>
<keyword evidence="6 8" id="KW-0963">Cytoplasm</keyword>
<comment type="subcellular location">
    <subcellularLocation>
        <location evidence="1 8">Cytoplasm</location>
    </subcellularLocation>
</comment>
<evidence type="ECO:0000256" key="3">
    <source>
        <dbReference type="ARBA" id="ARBA00005539"/>
    </source>
</evidence>
<evidence type="ECO:0000259" key="9">
    <source>
        <dbReference type="Pfam" id="PF13393"/>
    </source>
</evidence>
<dbReference type="RefSeq" id="WP_078256178.1">
    <property type="nucleotide sequence ID" value="NZ_MUXT01000008.1"/>
</dbReference>
<dbReference type="PANTHER" id="PTHR43707">
    <property type="entry name" value="HISTIDYL-TRNA SYNTHETASE"/>
    <property type="match status" value="1"/>
</dbReference>
<dbReference type="GO" id="GO:0005737">
    <property type="term" value="C:cytoplasm"/>
    <property type="evidence" value="ECO:0007669"/>
    <property type="project" value="UniProtKB-SubCell"/>
</dbReference>
<evidence type="ECO:0000313" key="10">
    <source>
        <dbReference type="EMBL" id="OOR83200.1"/>
    </source>
</evidence>
<evidence type="ECO:0000256" key="1">
    <source>
        <dbReference type="ARBA" id="ARBA00004496"/>
    </source>
</evidence>
<dbReference type="PANTHER" id="PTHR43707:SF1">
    <property type="entry name" value="HISTIDINE--TRNA LIGASE, MITOCHONDRIAL-RELATED"/>
    <property type="match status" value="1"/>
</dbReference>
<keyword evidence="8" id="KW-0028">Amino-acid biosynthesis</keyword>
<comment type="similarity">
    <text evidence="3 8">Belongs to the class-II aminoacyl-tRNA synthetase family. HisZ subfamily.</text>
</comment>
<reference evidence="10 11" key="1">
    <citation type="submission" date="2017-02" db="EMBL/GenBank/DDBJ databases">
        <title>Draft genome sequence of Moraxella canis CCUG 8415A type strain.</title>
        <authorList>
            <person name="Engstrom-Jakobsson H."/>
            <person name="Salva-Serra F."/>
            <person name="Thorell K."/>
            <person name="Gonzales-Siles L."/>
            <person name="Karlsson R."/>
            <person name="Boulund F."/>
            <person name="Engstrand L."/>
            <person name="Moore E."/>
        </authorList>
    </citation>
    <scope>NUCLEOTIDE SEQUENCE [LARGE SCALE GENOMIC DNA]</scope>
    <source>
        <strain evidence="10 11">CCUG 8415A</strain>
    </source>
</reference>
<feature type="domain" description="Class II Histidinyl-tRNA synthetase (HisRS)-like catalytic core" evidence="9">
    <location>
        <begin position="29"/>
        <end position="349"/>
    </location>
</feature>
<evidence type="ECO:0000256" key="5">
    <source>
        <dbReference type="ARBA" id="ARBA00020397"/>
    </source>
</evidence>
<evidence type="ECO:0000256" key="7">
    <source>
        <dbReference type="ARBA" id="ARBA00025246"/>
    </source>
</evidence>
<accession>A0A1S9ZII3</accession>
<dbReference type="Proteomes" id="UP000190322">
    <property type="component" value="Unassembled WGS sequence"/>
</dbReference>
<dbReference type="InterPro" id="IPR004516">
    <property type="entry name" value="HisRS/HisZ"/>
</dbReference>
<dbReference type="UniPathway" id="UPA00031">
    <property type="reaction ID" value="UER00006"/>
</dbReference>
<name>A0A1S9ZII3_9GAMM</name>
<dbReference type="SUPFAM" id="SSF55681">
    <property type="entry name" value="Class II aaRS and biotin synthetases"/>
    <property type="match status" value="1"/>
</dbReference>
<evidence type="ECO:0000313" key="11">
    <source>
        <dbReference type="Proteomes" id="UP000190322"/>
    </source>
</evidence>
<dbReference type="Gene3D" id="3.30.930.10">
    <property type="entry name" value="Bira Bifunctional Protein, Domain 2"/>
    <property type="match status" value="1"/>
</dbReference>
<evidence type="ECO:0000256" key="8">
    <source>
        <dbReference type="HAMAP-Rule" id="MF_00125"/>
    </source>
</evidence>
<keyword evidence="10" id="KW-0328">Glycosyltransferase</keyword>